<dbReference type="InterPro" id="IPR036291">
    <property type="entry name" value="NAD(P)-bd_dom_sf"/>
</dbReference>
<keyword evidence="2" id="KW-0210">Decarboxylase</keyword>
<dbReference type="InterPro" id="IPR001509">
    <property type="entry name" value="Epimerase_deHydtase"/>
</dbReference>
<dbReference type="GO" id="GO:0005737">
    <property type="term" value="C:cytoplasm"/>
    <property type="evidence" value="ECO:0007669"/>
    <property type="project" value="TreeGrafter"/>
</dbReference>
<accession>A0A2L0F4I2</accession>
<dbReference type="AlphaFoldDB" id="A0A2L0F4I2"/>
<evidence type="ECO:0000313" key="6">
    <source>
        <dbReference type="EMBL" id="AUX46498.1"/>
    </source>
</evidence>
<proteinExistence type="predicted"/>
<keyword evidence="4" id="KW-0456">Lyase</keyword>
<dbReference type="GO" id="GO:0042732">
    <property type="term" value="P:D-xylose metabolic process"/>
    <property type="evidence" value="ECO:0007669"/>
    <property type="project" value="InterPro"/>
</dbReference>
<dbReference type="Gene3D" id="3.40.50.720">
    <property type="entry name" value="NAD(P)-binding Rossmann-like Domain"/>
    <property type="match status" value="1"/>
</dbReference>
<comment type="cofactor">
    <cofactor evidence="1">
        <name>NAD(+)</name>
        <dbReference type="ChEBI" id="CHEBI:57540"/>
    </cofactor>
</comment>
<gene>
    <name evidence="6" type="ORF">SOCE26_080040</name>
</gene>
<dbReference type="RefSeq" id="WP_104984670.1">
    <property type="nucleotide sequence ID" value="NZ_CP012673.1"/>
</dbReference>
<dbReference type="PANTHER" id="PTHR43078:SF6">
    <property type="entry name" value="UDP-GLUCURONIC ACID DECARBOXYLASE 1"/>
    <property type="match status" value="1"/>
</dbReference>
<dbReference type="InterPro" id="IPR044516">
    <property type="entry name" value="UXS-like"/>
</dbReference>
<dbReference type="EMBL" id="CP012673">
    <property type="protein sequence ID" value="AUX46498.1"/>
    <property type="molecule type" value="Genomic_DNA"/>
</dbReference>
<evidence type="ECO:0000256" key="2">
    <source>
        <dbReference type="ARBA" id="ARBA00022793"/>
    </source>
</evidence>
<evidence type="ECO:0000313" key="7">
    <source>
        <dbReference type="Proteomes" id="UP000238348"/>
    </source>
</evidence>
<dbReference type="GO" id="GO:0070403">
    <property type="term" value="F:NAD+ binding"/>
    <property type="evidence" value="ECO:0007669"/>
    <property type="project" value="InterPro"/>
</dbReference>
<evidence type="ECO:0000259" key="5">
    <source>
        <dbReference type="Pfam" id="PF01370"/>
    </source>
</evidence>
<name>A0A2L0F4I2_SORCE</name>
<feature type="domain" description="NAD-dependent epimerase/dehydratase" evidence="5">
    <location>
        <begin position="28"/>
        <end position="274"/>
    </location>
</feature>
<dbReference type="Pfam" id="PF01370">
    <property type="entry name" value="Epimerase"/>
    <property type="match status" value="1"/>
</dbReference>
<evidence type="ECO:0000256" key="3">
    <source>
        <dbReference type="ARBA" id="ARBA00023027"/>
    </source>
</evidence>
<dbReference type="Proteomes" id="UP000238348">
    <property type="component" value="Chromosome"/>
</dbReference>
<protein>
    <submittedName>
        <fullName evidence="6">NAD-dependent dehydratase</fullName>
    </submittedName>
</protein>
<sequence>MERLLSEELRRLSAMLEDVAHRLDGKTVLITGAAGFIGSYLVGVLQELSRSRLARPARIVALDNLITGTKDNRFFDLDDPALTFTKHDVTKPYLDDVSPDFIIHAAGIASPVYYARYPLETIDATIQGIRNVLELARRTRPEAVLYFSSSEIYGDPPAEFIPTPEDYPGHVSPTGLRACYDESKRLGETLATVYHRQYGVPVTSVRPFNVYGPGMRRDDYRVLPNFLGAALDRRAVEVFGDGTQTRTFCYATDGVNGFLRALLLGRPGEVYNIGSDAEEISMRDLARKVEEALGEPLDIRLAEPPEGYPVGDPSRRRPDITKAKRELGYAPTVPLAEGLPRMIAWYRLLRQEATSP</sequence>
<dbReference type="PANTHER" id="PTHR43078">
    <property type="entry name" value="UDP-GLUCURONIC ACID DECARBOXYLASE-RELATED"/>
    <property type="match status" value="1"/>
</dbReference>
<dbReference type="SUPFAM" id="SSF51735">
    <property type="entry name" value="NAD(P)-binding Rossmann-fold domains"/>
    <property type="match status" value="1"/>
</dbReference>
<dbReference type="GO" id="GO:0048040">
    <property type="term" value="F:UDP-glucuronate decarboxylase activity"/>
    <property type="evidence" value="ECO:0007669"/>
    <property type="project" value="TreeGrafter"/>
</dbReference>
<organism evidence="6 7">
    <name type="scientific">Sorangium cellulosum</name>
    <name type="common">Polyangium cellulosum</name>
    <dbReference type="NCBI Taxonomy" id="56"/>
    <lineage>
        <taxon>Bacteria</taxon>
        <taxon>Pseudomonadati</taxon>
        <taxon>Myxococcota</taxon>
        <taxon>Polyangia</taxon>
        <taxon>Polyangiales</taxon>
        <taxon>Polyangiaceae</taxon>
        <taxon>Sorangium</taxon>
    </lineage>
</organism>
<evidence type="ECO:0000256" key="4">
    <source>
        <dbReference type="ARBA" id="ARBA00023239"/>
    </source>
</evidence>
<reference evidence="6 7" key="1">
    <citation type="submission" date="2015-09" db="EMBL/GenBank/DDBJ databases">
        <title>Sorangium comparison.</title>
        <authorList>
            <person name="Zaburannyi N."/>
            <person name="Bunk B."/>
            <person name="Overmann J."/>
            <person name="Mueller R."/>
        </authorList>
    </citation>
    <scope>NUCLEOTIDE SEQUENCE [LARGE SCALE GENOMIC DNA]</scope>
    <source>
        <strain evidence="6 7">So ce26</strain>
    </source>
</reference>
<evidence type="ECO:0000256" key="1">
    <source>
        <dbReference type="ARBA" id="ARBA00001911"/>
    </source>
</evidence>
<dbReference type="OrthoDB" id="9769113at2"/>
<keyword evidence="3" id="KW-0520">NAD</keyword>